<evidence type="ECO:0000256" key="1">
    <source>
        <dbReference type="ARBA" id="ARBA00022741"/>
    </source>
</evidence>
<dbReference type="InterPro" id="IPR001245">
    <property type="entry name" value="Ser-Thr/Tyr_kinase_cat_dom"/>
</dbReference>
<evidence type="ECO:0000313" key="5">
    <source>
        <dbReference type="EMBL" id="RWR78976.1"/>
    </source>
</evidence>
<dbReference type="PROSITE" id="PS50011">
    <property type="entry name" value="PROTEIN_KINASE_DOM"/>
    <property type="match status" value="1"/>
</dbReference>
<dbReference type="PANTHER" id="PTHR27005:SF283">
    <property type="entry name" value="OS02G0633066 PROTEIN"/>
    <property type="match status" value="1"/>
</dbReference>
<feature type="region of interest" description="Disordered" evidence="3">
    <location>
        <begin position="131"/>
        <end position="159"/>
    </location>
</feature>
<dbReference type="GO" id="GO:0005524">
    <property type="term" value="F:ATP binding"/>
    <property type="evidence" value="ECO:0007669"/>
    <property type="project" value="UniProtKB-KW"/>
</dbReference>
<dbReference type="GO" id="GO:0005886">
    <property type="term" value="C:plasma membrane"/>
    <property type="evidence" value="ECO:0007669"/>
    <property type="project" value="TreeGrafter"/>
</dbReference>
<keyword evidence="5" id="KW-0675">Receptor</keyword>
<keyword evidence="5" id="KW-0808">Transferase</keyword>
<keyword evidence="5" id="KW-0418">Kinase</keyword>
<dbReference type="AlphaFoldDB" id="A0A443NKC9"/>
<protein>
    <submittedName>
        <fullName evidence="5">Putative wall-associated receptor kinase-like protein 16</fullName>
    </submittedName>
</protein>
<dbReference type="InterPro" id="IPR045274">
    <property type="entry name" value="WAK-like"/>
</dbReference>
<dbReference type="SUPFAM" id="SSF56112">
    <property type="entry name" value="Protein kinase-like (PK-like)"/>
    <property type="match status" value="1"/>
</dbReference>
<feature type="domain" description="Protein kinase" evidence="4">
    <location>
        <begin position="1"/>
        <end position="108"/>
    </location>
</feature>
<keyword evidence="2" id="KW-0067">ATP-binding</keyword>
<dbReference type="OrthoDB" id="4062651at2759"/>
<evidence type="ECO:0000256" key="3">
    <source>
        <dbReference type="SAM" id="MobiDB-lite"/>
    </source>
</evidence>
<dbReference type="InterPro" id="IPR000719">
    <property type="entry name" value="Prot_kinase_dom"/>
</dbReference>
<dbReference type="GO" id="GO:0004674">
    <property type="term" value="F:protein serine/threonine kinase activity"/>
    <property type="evidence" value="ECO:0007669"/>
    <property type="project" value="TreeGrafter"/>
</dbReference>
<proteinExistence type="predicted"/>
<reference evidence="5 6" key="1">
    <citation type="journal article" date="2019" name="Nat. Plants">
        <title>Stout camphor tree genome fills gaps in understanding of flowering plant genome evolution.</title>
        <authorList>
            <person name="Chaw S.M."/>
            <person name="Liu Y.C."/>
            <person name="Wu Y.W."/>
            <person name="Wang H.Y."/>
            <person name="Lin C.I."/>
            <person name="Wu C.S."/>
            <person name="Ke H.M."/>
            <person name="Chang L.Y."/>
            <person name="Hsu C.Y."/>
            <person name="Yang H.T."/>
            <person name="Sudianto E."/>
            <person name="Hsu M.H."/>
            <person name="Wu K.P."/>
            <person name="Wang L.N."/>
            <person name="Leebens-Mack J.H."/>
            <person name="Tsai I.J."/>
        </authorList>
    </citation>
    <scope>NUCLEOTIDE SEQUENCE [LARGE SCALE GENOMIC DNA]</scope>
    <source>
        <strain evidence="6">cv. Chaw 1501</strain>
        <tissue evidence="5">Young leaves</tissue>
    </source>
</reference>
<evidence type="ECO:0000256" key="2">
    <source>
        <dbReference type="ARBA" id="ARBA00022840"/>
    </source>
</evidence>
<keyword evidence="6" id="KW-1185">Reference proteome</keyword>
<organism evidence="5 6">
    <name type="scientific">Cinnamomum micranthum f. kanehirae</name>
    <dbReference type="NCBI Taxonomy" id="337451"/>
    <lineage>
        <taxon>Eukaryota</taxon>
        <taxon>Viridiplantae</taxon>
        <taxon>Streptophyta</taxon>
        <taxon>Embryophyta</taxon>
        <taxon>Tracheophyta</taxon>
        <taxon>Spermatophyta</taxon>
        <taxon>Magnoliopsida</taxon>
        <taxon>Magnoliidae</taxon>
        <taxon>Laurales</taxon>
        <taxon>Lauraceae</taxon>
        <taxon>Cinnamomum</taxon>
    </lineage>
</organism>
<dbReference type="EMBL" id="QPKB01000003">
    <property type="protein sequence ID" value="RWR78976.1"/>
    <property type="molecule type" value="Genomic_DNA"/>
</dbReference>
<evidence type="ECO:0000313" key="6">
    <source>
        <dbReference type="Proteomes" id="UP000283530"/>
    </source>
</evidence>
<dbReference type="InterPro" id="IPR011009">
    <property type="entry name" value="Kinase-like_dom_sf"/>
</dbReference>
<sequence>MYLDPEYFHTGQLTKKSDVYSFGVVLVELLTSGLPICTNISQEERSLSMYFVTSLKEHRLFQVLENRIVDEGDVDQLVAVLELAKRYLKVKGEERPSMKEVAMEQEGLRRAVEDHWVQKNHEETQSLLSETSKDYNGNGSMIGQDSLTNHTMSALENGR</sequence>
<keyword evidence="1" id="KW-0547">Nucleotide-binding</keyword>
<dbReference type="GO" id="GO:0007166">
    <property type="term" value="P:cell surface receptor signaling pathway"/>
    <property type="evidence" value="ECO:0007669"/>
    <property type="project" value="InterPro"/>
</dbReference>
<dbReference type="Pfam" id="PF07714">
    <property type="entry name" value="PK_Tyr_Ser-Thr"/>
    <property type="match status" value="1"/>
</dbReference>
<dbReference type="Gene3D" id="1.10.510.10">
    <property type="entry name" value="Transferase(Phosphotransferase) domain 1"/>
    <property type="match status" value="1"/>
</dbReference>
<evidence type="ECO:0000259" key="4">
    <source>
        <dbReference type="PROSITE" id="PS50011"/>
    </source>
</evidence>
<comment type="caution">
    <text evidence="5">The sequence shown here is derived from an EMBL/GenBank/DDBJ whole genome shotgun (WGS) entry which is preliminary data.</text>
</comment>
<dbReference type="Proteomes" id="UP000283530">
    <property type="component" value="Unassembled WGS sequence"/>
</dbReference>
<dbReference type="PANTHER" id="PTHR27005">
    <property type="entry name" value="WALL-ASSOCIATED RECEPTOR KINASE-LIKE 21"/>
    <property type="match status" value="1"/>
</dbReference>
<gene>
    <name evidence="5" type="ORF">CKAN_00753100</name>
</gene>
<name>A0A443NKC9_9MAGN</name>
<accession>A0A443NKC9</accession>